<keyword evidence="3" id="KW-1185">Reference proteome</keyword>
<feature type="compositionally biased region" description="Basic and acidic residues" evidence="1">
    <location>
        <begin position="32"/>
        <end position="42"/>
    </location>
</feature>
<sequence length="114" mass="12833">MKIGRRAGELQTVFTVLEDDRSAAPSGQPILNDRHQSCEHGTARNGHGQRHDLSAPRAISGRSHDLLNAIVVHLIQRAKQKKIVLTQAIEEQIDTHPPASQRFRLYKRIIPQAY</sequence>
<dbReference type="Proteomes" id="UP000501240">
    <property type="component" value="Chromosome"/>
</dbReference>
<reference evidence="2 3" key="1">
    <citation type="submission" date="2020-05" db="EMBL/GenBank/DDBJ databases">
        <title>Actinomadura verrucosospora NRRL-B18236 (PFL_A860) Genome sequencing and assembly.</title>
        <authorList>
            <person name="Samborskyy M."/>
        </authorList>
    </citation>
    <scope>NUCLEOTIDE SEQUENCE [LARGE SCALE GENOMIC DNA]</scope>
    <source>
        <strain evidence="2 3">NRRL:B18236</strain>
    </source>
</reference>
<proteinExistence type="predicted"/>
<evidence type="ECO:0000313" key="2">
    <source>
        <dbReference type="EMBL" id="QKG20013.1"/>
    </source>
</evidence>
<accession>A0A7D3VQU2</accession>
<evidence type="ECO:0000313" key="3">
    <source>
        <dbReference type="Proteomes" id="UP000501240"/>
    </source>
</evidence>
<dbReference type="EMBL" id="CP053892">
    <property type="protein sequence ID" value="QKG20013.1"/>
    <property type="molecule type" value="Genomic_DNA"/>
</dbReference>
<name>A0A7D3VQU2_ACTVE</name>
<feature type="region of interest" description="Disordered" evidence="1">
    <location>
        <begin position="21"/>
        <end position="52"/>
    </location>
</feature>
<gene>
    <name evidence="2" type="ORF">ACTIVE_1649</name>
</gene>
<evidence type="ECO:0000256" key="1">
    <source>
        <dbReference type="SAM" id="MobiDB-lite"/>
    </source>
</evidence>
<protein>
    <submittedName>
        <fullName evidence="2">Uncharacterized protein</fullName>
    </submittedName>
</protein>
<organism evidence="2 3">
    <name type="scientific">Actinomadura verrucosospora</name>
    <dbReference type="NCBI Taxonomy" id="46165"/>
    <lineage>
        <taxon>Bacteria</taxon>
        <taxon>Bacillati</taxon>
        <taxon>Actinomycetota</taxon>
        <taxon>Actinomycetes</taxon>
        <taxon>Streptosporangiales</taxon>
        <taxon>Thermomonosporaceae</taxon>
        <taxon>Actinomadura</taxon>
    </lineage>
</organism>
<dbReference type="AlphaFoldDB" id="A0A7D3VQU2"/>